<gene>
    <name evidence="2" type="ORF">SAMN05444267_100223</name>
</gene>
<dbReference type="SUPFAM" id="SSF55729">
    <property type="entry name" value="Acyl-CoA N-acyltransferases (Nat)"/>
    <property type="match status" value="1"/>
</dbReference>
<accession>A0A1M6QMD2</accession>
<dbReference type="InterPro" id="IPR000182">
    <property type="entry name" value="GNAT_dom"/>
</dbReference>
<evidence type="ECO:0000313" key="3">
    <source>
        <dbReference type="Proteomes" id="UP000184364"/>
    </source>
</evidence>
<dbReference type="RefSeq" id="WP_073290215.1">
    <property type="nucleotide sequence ID" value="NZ_FRAV01000002.1"/>
</dbReference>
<proteinExistence type="predicted"/>
<dbReference type="Pfam" id="PF00583">
    <property type="entry name" value="Acetyltransf_1"/>
    <property type="match status" value="1"/>
</dbReference>
<organism evidence="2 3">
    <name type="scientific">Chryseobacterium polytrichastri</name>
    <dbReference type="NCBI Taxonomy" id="1302687"/>
    <lineage>
        <taxon>Bacteria</taxon>
        <taxon>Pseudomonadati</taxon>
        <taxon>Bacteroidota</taxon>
        <taxon>Flavobacteriia</taxon>
        <taxon>Flavobacteriales</taxon>
        <taxon>Weeksellaceae</taxon>
        <taxon>Chryseobacterium group</taxon>
        <taxon>Chryseobacterium</taxon>
    </lineage>
</organism>
<keyword evidence="3" id="KW-1185">Reference proteome</keyword>
<dbReference type="Gene3D" id="3.40.630.30">
    <property type="match status" value="1"/>
</dbReference>
<dbReference type="AlphaFoldDB" id="A0A1M6QMD2"/>
<dbReference type="GO" id="GO:0016747">
    <property type="term" value="F:acyltransferase activity, transferring groups other than amino-acyl groups"/>
    <property type="evidence" value="ECO:0007669"/>
    <property type="project" value="InterPro"/>
</dbReference>
<evidence type="ECO:0000313" key="2">
    <source>
        <dbReference type="EMBL" id="SHK21376.1"/>
    </source>
</evidence>
<name>A0A1M6QMD2_9FLAO</name>
<feature type="domain" description="N-acetyltransferase" evidence="1">
    <location>
        <begin position="31"/>
        <end position="124"/>
    </location>
</feature>
<dbReference type="OrthoDB" id="768656at2"/>
<dbReference type="InterPro" id="IPR016181">
    <property type="entry name" value="Acyl_CoA_acyltransferase"/>
</dbReference>
<protein>
    <recommendedName>
        <fullName evidence="1">N-acetyltransferase domain-containing protein</fullName>
    </recommendedName>
</protein>
<dbReference type="STRING" id="1302687.SAMN05444267_100223"/>
<sequence length="179" mass="21092">MKYQIKKPNELTENEIKIILNLWEVTEWDSMDSTYFRSFFKDSEFHILFDSEGEILTLMRLNFDFVLEIANQHYHFAEVVGLVSAHKKKGYGKKLIKYCIDNITERNLESIGFCATELRPFYDKCEISILHNKAKSIQEKSGSEWIPSDDDDILIFNLSEEKKQLLYQLSSENNAYLLQ</sequence>
<dbReference type="Proteomes" id="UP000184364">
    <property type="component" value="Unassembled WGS sequence"/>
</dbReference>
<reference evidence="3" key="1">
    <citation type="submission" date="2016-11" db="EMBL/GenBank/DDBJ databases">
        <authorList>
            <person name="Varghese N."/>
            <person name="Submissions S."/>
        </authorList>
    </citation>
    <scope>NUCLEOTIDE SEQUENCE [LARGE SCALE GENOMIC DNA]</scope>
    <source>
        <strain evidence="3">DSM 26899</strain>
    </source>
</reference>
<dbReference type="EMBL" id="FRAV01000002">
    <property type="protein sequence ID" value="SHK21376.1"/>
    <property type="molecule type" value="Genomic_DNA"/>
</dbReference>
<evidence type="ECO:0000259" key="1">
    <source>
        <dbReference type="Pfam" id="PF00583"/>
    </source>
</evidence>